<protein>
    <submittedName>
        <fullName evidence="1">Uncharacterized protein</fullName>
    </submittedName>
</protein>
<reference evidence="1 2" key="1">
    <citation type="journal article" date="2016" name="Front. Microbiol.">
        <title>Single-Cell (Meta-)Genomics of a Dimorphic Candidatus Thiomargarita nelsonii Reveals Genomic Plasticity.</title>
        <authorList>
            <person name="Flood B.E."/>
            <person name="Fliss P."/>
            <person name="Jones D.S."/>
            <person name="Dick G.J."/>
            <person name="Jain S."/>
            <person name="Kaster A.K."/>
            <person name="Winkel M."/>
            <person name="Mussmann M."/>
            <person name="Bailey J."/>
        </authorList>
    </citation>
    <scope>NUCLEOTIDE SEQUENCE [LARGE SCALE GENOMIC DNA]</scope>
    <source>
        <strain evidence="1">Hydrate Ridge</strain>
    </source>
</reference>
<dbReference type="EMBL" id="JSZA02000336">
    <property type="protein sequence ID" value="TGN99814.1"/>
    <property type="molecule type" value="Genomic_DNA"/>
</dbReference>
<accession>A0A4E0RL72</accession>
<gene>
    <name evidence="1" type="ORF">PN36_33300</name>
</gene>
<dbReference type="Proteomes" id="UP000030428">
    <property type="component" value="Unassembled WGS sequence"/>
</dbReference>
<comment type="caution">
    <text evidence="1">The sequence shown here is derived from an EMBL/GenBank/DDBJ whole genome shotgun (WGS) entry which is preliminary data.</text>
</comment>
<evidence type="ECO:0000313" key="2">
    <source>
        <dbReference type="Proteomes" id="UP000030428"/>
    </source>
</evidence>
<evidence type="ECO:0000313" key="1">
    <source>
        <dbReference type="EMBL" id="TGN99814.1"/>
    </source>
</evidence>
<proteinExistence type="predicted"/>
<name>A0A4E0RL72_9GAMM</name>
<keyword evidence="2" id="KW-1185">Reference proteome</keyword>
<organism evidence="1 2">
    <name type="scientific">Candidatus Thiomargarita nelsonii</name>
    <dbReference type="NCBI Taxonomy" id="1003181"/>
    <lineage>
        <taxon>Bacteria</taxon>
        <taxon>Pseudomonadati</taxon>
        <taxon>Pseudomonadota</taxon>
        <taxon>Gammaproteobacteria</taxon>
        <taxon>Thiotrichales</taxon>
        <taxon>Thiotrichaceae</taxon>
        <taxon>Thiomargarita</taxon>
    </lineage>
</organism>
<dbReference type="AlphaFoldDB" id="A0A4E0RL72"/>
<sequence>MITKNYIQVLEDSEESRLIQVTNEKHIQIHALEFIFQPVTEKTEPKKLITLYNSQDKLFWWNRSNLTRNKHRLFSKAKKNAHALTKIDSFLAKWSIQLSNQKIICFTFLGVSLGIIESRDTWESYDEAFQSVRTRLETEPKQFIPMAGGVSYNVSAIPEFLKSVKNKKLYNYQNQYIYRTINIDKYITDAYFYQKYADYTTPIQVKMVAVTRHNNTWQVELEGASQRNATFLLDDNYEVLEAWGKAVEGPRIFEH</sequence>